<feature type="region of interest" description="Disordered" evidence="5">
    <location>
        <begin position="27"/>
        <end position="54"/>
    </location>
</feature>
<proteinExistence type="inferred from homology"/>
<dbReference type="GO" id="GO:1904680">
    <property type="term" value="F:peptide transmembrane transporter activity"/>
    <property type="evidence" value="ECO:0007669"/>
    <property type="project" value="TreeGrafter"/>
</dbReference>
<dbReference type="GO" id="GO:0042597">
    <property type="term" value="C:periplasmic space"/>
    <property type="evidence" value="ECO:0007669"/>
    <property type="project" value="UniProtKB-ARBA"/>
</dbReference>
<keyword evidence="9" id="KW-1185">Reference proteome</keyword>
<reference evidence="8 9" key="1">
    <citation type="submission" date="2019-11" db="EMBL/GenBank/DDBJ databases">
        <authorList>
            <person name="Li X.-J."/>
            <person name="Feng X.-M."/>
        </authorList>
    </citation>
    <scope>NUCLEOTIDE SEQUENCE [LARGE SCALE GENOMIC DNA]</scope>
    <source>
        <strain evidence="8 9">XMNu-373</strain>
    </source>
</reference>
<evidence type="ECO:0000313" key="8">
    <source>
        <dbReference type="EMBL" id="NDL59565.1"/>
    </source>
</evidence>
<evidence type="ECO:0000256" key="2">
    <source>
        <dbReference type="ARBA" id="ARBA00005695"/>
    </source>
</evidence>
<dbReference type="Gene3D" id="3.10.105.10">
    <property type="entry name" value="Dipeptide-binding Protein, Domain 3"/>
    <property type="match status" value="1"/>
</dbReference>
<dbReference type="PANTHER" id="PTHR30290:SF10">
    <property type="entry name" value="PERIPLASMIC OLIGOPEPTIDE-BINDING PROTEIN-RELATED"/>
    <property type="match status" value="1"/>
</dbReference>
<accession>A0A7K3M8E0</accession>
<dbReference type="RefSeq" id="WP_162452279.1">
    <property type="nucleotide sequence ID" value="NZ_WLZY01000008.1"/>
</dbReference>
<dbReference type="AlphaFoldDB" id="A0A7K3M8E0"/>
<dbReference type="GO" id="GO:0030313">
    <property type="term" value="C:cell envelope"/>
    <property type="evidence" value="ECO:0007669"/>
    <property type="project" value="UniProtKB-SubCell"/>
</dbReference>
<feature type="domain" description="Solute-binding protein family 5" evidence="7">
    <location>
        <begin position="98"/>
        <end position="429"/>
    </location>
</feature>
<comment type="subcellular location">
    <subcellularLocation>
        <location evidence="1">Cell envelope</location>
    </subcellularLocation>
</comment>
<protein>
    <submittedName>
        <fullName evidence="8">ABC transporter substrate-binding protein</fullName>
    </submittedName>
</protein>
<evidence type="ECO:0000256" key="3">
    <source>
        <dbReference type="ARBA" id="ARBA00022448"/>
    </source>
</evidence>
<dbReference type="Pfam" id="PF00496">
    <property type="entry name" value="SBP_bac_5"/>
    <property type="match status" value="1"/>
</dbReference>
<dbReference type="EMBL" id="WLZY01000008">
    <property type="protein sequence ID" value="NDL59565.1"/>
    <property type="molecule type" value="Genomic_DNA"/>
</dbReference>
<dbReference type="InterPro" id="IPR039424">
    <property type="entry name" value="SBP_5"/>
</dbReference>
<dbReference type="InterPro" id="IPR000914">
    <property type="entry name" value="SBP_5_dom"/>
</dbReference>
<dbReference type="CDD" id="cd08494">
    <property type="entry name" value="PBP2_NikA_DppA_OppA_like_6"/>
    <property type="match status" value="1"/>
</dbReference>
<dbReference type="Gene3D" id="3.40.190.10">
    <property type="entry name" value="Periplasmic binding protein-like II"/>
    <property type="match status" value="1"/>
</dbReference>
<evidence type="ECO:0000256" key="6">
    <source>
        <dbReference type="SAM" id="SignalP"/>
    </source>
</evidence>
<dbReference type="GO" id="GO:0043190">
    <property type="term" value="C:ATP-binding cassette (ABC) transporter complex"/>
    <property type="evidence" value="ECO:0007669"/>
    <property type="project" value="InterPro"/>
</dbReference>
<dbReference type="PIRSF" id="PIRSF002741">
    <property type="entry name" value="MppA"/>
    <property type="match status" value="1"/>
</dbReference>
<gene>
    <name evidence="8" type="ORF">F7O44_21065</name>
</gene>
<dbReference type="PROSITE" id="PS51257">
    <property type="entry name" value="PROKAR_LIPOPROTEIN"/>
    <property type="match status" value="1"/>
</dbReference>
<evidence type="ECO:0000256" key="4">
    <source>
        <dbReference type="ARBA" id="ARBA00022729"/>
    </source>
</evidence>
<dbReference type="GO" id="GO:0015833">
    <property type="term" value="P:peptide transport"/>
    <property type="evidence" value="ECO:0007669"/>
    <property type="project" value="TreeGrafter"/>
</dbReference>
<feature type="chain" id="PRO_5039241532" evidence="6">
    <location>
        <begin position="27"/>
        <end position="520"/>
    </location>
</feature>
<keyword evidence="4 6" id="KW-0732">Signal</keyword>
<evidence type="ECO:0000259" key="7">
    <source>
        <dbReference type="Pfam" id="PF00496"/>
    </source>
</evidence>
<keyword evidence="3" id="KW-0813">Transport</keyword>
<dbReference type="SUPFAM" id="SSF53850">
    <property type="entry name" value="Periplasmic binding protein-like II"/>
    <property type="match status" value="1"/>
</dbReference>
<dbReference type="Proteomes" id="UP000460435">
    <property type="component" value="Unassembled WGS sequence"/>
</dbReference>
<evidence type="ECO:0000313" key="9">
    <source>
        <dbReference type="Proteomes" id="UP000460435"/>
    </source>
</evidence>
<dbReference type="PANTHER" id="PTHR30290">
    <property type="entry name" value="PERIPLASMIC BINDING COMPONENT OF ABC TRANSPORTER"/>
    <property type="match status" value="1"/>
</dbReference>
<feature type="signal peptide" evidence="6">
    <location>
        <begin position="1"/>
        <end position="26"/>
    </location>
</feature>
<evidence type="ECO:0000256" key="1">
    <source>
        <dbReference type="ARBA" id="ARBA00004196"/>
    </source>
</evidence>
<comment type="similarity">
    <text evidence="2">Belongs to the bacterial solute-binding protein 5 family.</text>
</comment>
<organism evidence="8 9">
    <name type="scientific">Phytoactinopolyspora mesophila</name>
    <dbReference type="NCBI Taxonomy" id="2650750"/>
    <lineage>
        <taxon>Bacteria</taxon>
        <taxon>Bacillati</taxon>
        <taxon>Actinomycetota</taxon>
        <taxon>Actinomycetes</taxon>
        <taxon>Jiangellales</taxon>
        <taxon>Jiangellaceae</taxon>
        <taxon>Phytoactinopolyspora</taxon>
    </lineage>
</organism>
<sequence length="520" mass="56114">MRRSLRYTTAAAAAGVLLLAGCGAGSGDDAADSTDDTGQSGEGTGEDTPAGEPTALTVGFTAEPANLDFTTTDGAAIPEALLVNVYEGLVKLDQDTGEIVPLLAESWEVSEDRTTYDFALREGVTFSNGEEFTADDVKFSIERVQSDDWTVSLKSGMDVVESVEVLSPTDVRVELSEPSNRWLFSMTTRIGAMFTPTGVDDLANEPVGTGPYVVDEWNRGDSIALAANDDYWGETPAIEAVTLRYFADPTAANNALLTGDIDVIGTVQAPEALGQFEGDERFQVIEGTTNGQVTLSFNNESGPMSDVRVRQAVKHAIDHDALLETAWAGRGYLIGSHVPPTDPWYEDLTDLYPYDPERARDLLADADAENLTLDFRIANLPYAVASAQVVASQLAEVGITAEIEPLEFPARWLDEVFTNADYDMSIVAHVEPRDIGIFADPDYYFRYDSGEFQDLLAEADAGTEDEQVEAMREAARLLAEDAAADWLFLQPNLVVAAADVAGLPENRVGEPFDLTGISRS</sequence>
<name>A0A7K3M8E0_9ACTN</name>
<comment type="caution">
    <text evidence="8">The sequence shown here is derived from an EMBL/GenBank/DDBJ whole genome shotgun (WGS) entry which is preliminary data.</text>
</comment>
<dbReference type="InterPro" id="IPR030678">
    <property type="entry name" value="Peptide/Ni-bd"/>
</dbReference>
<evidence type="ECO:0000256" key="5">
    <source>
        <dbReference type="SAM" id="MobiDB-lite"/>
    </source>
</evidence>